<reference evidence="8" key="1">
    <citation type="journal article" date="2020" name="Stud. Mycol.">
        <title>101 Dothideomycetes genomes: a test case for predicting lifestyles and emergence of pathogens.</title>
        <authorList>
            <person name="Haridas S."/>
            <person name="Albert R."/>
            <person name="Binder M."/>
            <person name="Bloem J."/>
            <person name="Labutti K."/>
            <person name="Salamov A."/>
            <person name="Andreopoulos B."/>
            <person name="Baker S."/>
            <person name="Barry K."/>
            <person name="Bills G."/>
            <person name="Bluhm B."/>
            <person name="Cannon C."/>
            <person name="Castanera R."/>
            <person name="Culley D."/>
            <person name="Daum C."/>
            <person name="Ezra D."/>
            <person name="Gonzalez J."/>
            <person name="Henrissat B."/>
            <person name="Kuo A."/>
            <person name="Liang C."/>
            <person name="Lipzen A."/>
            <person name="Lutzoni F."/>
            <person name="Magnuson J."/>
            <person name="Mondo S."/>
            <person name="Nolan M."/>
            <person name="Ohm R."/>
            <person name="Pangilinan J."/>
            <person name="Park H.-J."/>
            <person name="Ramirez L."/>
            <person name="Alfaro M."/>
            <person name="Sun H."/>
            <person name="Tritt A."/>
            <person name="Yoshinaga Y."/>
            <person name="Zwiers L.-H."/>
            <person name="Turgeon B."/>
            <person name="Goodwin S."/>
            <person name="Spatafora J."/>
            <person name="Crous P."/>
            <person name="Grigoriev I."/>
        </authorList>
    </citation>
    <scope>NUCLEOTIDE SEQUENCE</scope>
    <source>
        <strain evidence="8">CBS 121167</strain>
    </source>
</reference>
<feature type="region of interest" description="Disordered" evidence="6">
    <location>
        <begin position="232"/>
        <end position="319"/>
    </location>
</feature>
<gene>
    <name evidence="8" type="ORF">K452DRAFT_353498</name>
</gene>
<feature type="compositionally biased region" description="Gly residues" evidence="6">
    <location>
        <begin position="406"/>
        <end position="415"/>
    </location>
</feature>
<protein>
    <recommendedName>
        <fullName evidence="3">tRNA pseudouridine(55) synthase</fullName>
        <ecNumber evidence="3">5.4.99.25</ecNumber>
    </recommendedName>
</protein>
<evidence type="ECO:0000256" key="3">
    <source>
        <dbReference type="ARBA" id="ARBA00012787"/>
    </source>
</evidence>
<dbReference type="Pfam" id="PF01509">
    <property type="entry name" value="TruB_N"/>
    <property type="match status" value="1"/>
</dbReference>
<keyword evidence="5" id="KW-0413">Isomerase</keyword>
<organism evidence="8 9">
    <name type="scientific">Aplosporella prunicola CBS 121167</name>
    <dbReference type="NCBI Taxonomy" id="1176127"/>
    <lineage>
        <taxon>Eukaryota</taxon>
        <taxon>Fungi</taxon>
        <taxon>Dikarya</taxon>
        <taxon>Ascomycota</taxon>
        <taxon>Pezizomycotina</taxon>
        <taxon>Dothideomycetes</taxon>
        <taxon>Dothideomycetes incertae sedis</taxon>
        <taxon>Botryosphaeriales</taxon>
        <taxon>Aplosporellaceae</taxon>
        <taxon>Aplosporella</taxon>
    </lineage>
</organism>
<dbReference type="InterPro" id="IPR002501">
    <property type="entry name" value="PsdUridine_synth_N"/>
</dbReference>
<comment type="similarity">
    <text evidence="2">Belongs to the pseudouridine synthase TruB family.</text>
</comment>
<evidence type="ECO:0000256" key="2">
    <source>
        <dbReference type="ARBA" id="ARBA00008999"/>
    </source>
</evidence>
<evidence type="ECO:0000313" key="8">
    <source>
        <dbReference type="EMBL" id="KAF2137505.1"/>
    </source>
</evidence>
<feature type="compositionally biased region" description="Basic and acidic residues" evidence="6">
    <location>
        <begin position="250"/>
        <end position="259"/>
    </location>
</feature>
<dbReference type="RefSeq" id="XP_033393220.1">
    <property type="nucleotide sequence ID" value="XM_033545830.1"/>
</dbReference>
<feature type="domain" description="Pseudouridine synthase II N-terminal" evidence="7">
    <location>
        <begin position="73"/>
        <end position="202"/>
    </location>
</feature>
<dbReference type="AlphaFoldDB" id="A0A6A6B2M5"/>
<keyword evidence="9" id="KW-1185">Reference proteome</keyword>
<feature type="compositionally biased region" description="Low complexity" evidence="6">
    <location>
        <begin position="294"/>
        <end position="313"/>
    </location>
</feature>
<evidence type="ECO:0000256" key="6">
    <source>
        <dbReference type="SAM" id="MobiDB-lite"/>
    </source>
</evidence>
<evidence type="ECO:0000313" key="9">
    <source>
        <dbReference type="Proteomes" id="UP000799438"/>
    </source>
</evidence>
<dbReference type="InterPro" id="IPR014780">
    <property type="entry name" value="tRNA_psdUridine_synth_TruB"/>
</dbReference>
<dbReference type="EC" id="5.4.99.25" evidence="3"/>
<dbReference type="InterPro" id="IPR020103">
    <property type="entry name" value="PsdUridine_synth_cat_dom_sf"/>
</dbReference>
<evidence type="ECO:0000256" key="4">
    <source>
        <dbReference type="ARBA" id="ARBA00022694"/>
    </source>
</evidence>
<dbReference type="GO" id="GO:0003723">
    <property type="term" value="F:RNA binding"/>
    <property type="evidence" value="ECO:0007669"/>
    <property type="project" value="InterPro"/>
</dbReference>
<proteinExistence type="inferred from homology"/>
<feature type="region of interest" description="Disordered" evidence="6">
    <location>
        <begin position="403"/>
        <end position="450"/>
    </location>
</feature>
<dbReference type="Proteomes" id="UP000799438">
    <property type="component" value="Unassembled WGS sequence"/>
</dbReference>
<accession>A0A6A6B2M5</accession>
<evidence type="ECO:0000256" key="5">
    <source>
        <dbReference type="ARBA" id="ARBA00023235"/>
    </source>
</evidence>
<sequence>MSPPKPIIYEGCFGLRKPTSISSAQALRDLETHFNNSTLFRANLEAEREAVRQEKLTNPRFKRKRGPNRQHRVKLGHGGTLDPLATGVLVTGVGRGTKSLSQFLACTKTYECVVLFGCATDSYDSVGKVVGRAPHAHVTRDLVEAALAKFRGKTMQKPPVFSALRVNGKHMYEYAREGLDIPEIKDRPVEVSELELLEWIEPGTHEWRYPTEEVAQEEKAAADKLLQASLTEPAKDAQKDAPAEAEAESAELKRKRDGEDNADDSAADLVKDDPAAKKSKTETGSQAVMTGALPTDTETTTTTTTSDAPTTAEDGASAPAARIRMTVSSGFYVRSLCHDLGAAVNSLGVMTALDRTRQGDFSLGKNVLEYDDLAKGEEVWGPQVKAMLRAWMLREGWASERDFAGEEGGAGGAAGAAGEKTAREGTAERESERRPSPKAAGRNEMVFEVD</sequence>
<name>A0A6A6B2M5_9PEZI</name>
<dbReference type="GO" id="GO:0006400">
    <property type="term" value="P:tRNA modification"/>
    <property type="evidence" value="ECO:0007669"/>
    <property type="project" value="TreeGrafter"/>
</dbReference>
<comment type="catalytic activity">
    <reaction evidence="1">
        <text>a uridine in mRNA = a pseudouridine in mRNA</text>
        <dbReference type="Rhea" id="RHEA:56644"/>
        <dbReference type="Rhea" id="RHEA-COMP:14658"/>
        <dbReference type="Rhea" id="RHEA-COMP:14659"/>
        <dbReference type="ChEBI" id="CHEBI:65314"/>
        <dbReference type="ChEBI" id="CHEBI:65315"/>
    </reaction>
</comment>
<evidence type="ECO:0000259" key="7">
    <source>
        <dbReference type="Pfam" id="PF01509"/>
    </source>
</evidence>
<dbReference type="OrthoDB" id="9995526at2759"/>
<feature type="compositionally biased region" description="Basic and acidic residues" evidence="6">
    <location>
        <begin position="233"/>
        <end position="242"/>
    </location>
</feature>
<dbReference type="GO" id="GO:1990481">
    <property type="term" value="P:mRNA pseudouridine synthesis"/>
    <property type="evidence" value="ECO:0007669"/>
    <property type="project" value="TreeGrafter"/>
</dbReference>
<dbReference type="PANTHER" id="PTHR13767">
    <property type="entry name" value="TRNA-PSEUDOURIDINE SYNTHASE"/>
    <property type="match status" value="1"/>
</dbReference>
<dbReference type="GO" id="GO:0005634">
    <property type="term" value="C:nucleus"/>
    <property type="evidence" value="ECO:0007669"/>
    <property type="project" value="TreeGrafter"/>
</dbReference>
<dbReference type="Gene3D" id="3.30.2350.10">
    <property type="entry name" value="Pseudouridine synthase"/>
    <property type="match status" value="1"/>
</dbReference>
<dbReference type="GeneID" id="54303336"/>
<dbReference type="SUPFAM" id="SSF55120">
    <property type="entry name" value="Pseudouridine synthase"/>
    <property type="match status" value="1"/>
</dbReference>
<feature type="compositionally biased region" description="Basic and acidic residues" evidence="6">
    <location>
        <begin position="420"/>
        <end position="435"/>
    </location>
</feature>
<keyword evidence="4" id="KW-0819">tRNA processing</keyword>
<feature type="compositionally biased region" description="Basic and acidic residues" evidence="6">
    <location>
        <begin position="269"/>
        <end position="281"/>
    </location>
</feature>
<dbReference type="HAMAP" id="MF_01080">
    <property type="entry name" value="TruB_bact"/>
    <property type="match status" value="1"/>
</dbReference>
<evidence type="ECO:0000256" key="1">
    <source>
        <dbReference type="ARBA" id="ARBA00001166"/>
    </source>
</evidence>
<dbReference type="PANTHER" id="PTHR13767:SF2">
    <property type="entry name" value="PSEUDOURIDYLATE SYNTHASE TRUB1"/>
    <property type="match status" value="1"/>
</dbReference>
<dbReference type="GO" id="GO:0160148">
    <property type="term" value="F:tRNA pseudouridine(55) synthase activity"/>
    <property type="evidence" value="ECO:0007669"/>
    <property type="project" value="UniProtKB-EC"/>
</dbReference>
<dbReference type="EMBL" id="ML995502">
    <property type="protein sequence ID" value="KAF2137505.1"/>
    <property type="molecule type" value="Genomic_DNA"/>
</dbReference>